<dbReference type="Pfam" id="PF00111">
    <property type="entry name" value="Fer2"/>
    <property type="match status" value="1"/>
</dbReference>
<dbReference type="InterPro" id="IPR036884">
    <property type="entry name" value="2Fe-2S-bd_dom_sf"/>
</dbReference>
<evidence type="ECO:0000256" key="5">
    <source>
        <dbReference type="ARBA" id="ARBA00023014"/>
    </source>
</evidence>
<keyword evidence="8" id="KW-1185">Reference proteome</keyword>
<evidence type="ECO:0000256" key="3">
    <source>
        <dbReference type="ARBA" id="ARBA00023002"/>
    </source>
</evidence>
<dbReference type="SUPFAM" id="SSF47741">
    <property type="entry name" value="CO dehydrogenase ISP C-domain like"/>
    <property type="match status" value="1"/>
</dbReference>
<sequence length="183" mass="19646">MKQQPPTDLINETQGAPLRCTLNGQLLELDVPTTRRVVDILREDLDMTGTKLSCEIGRCGACMILVDGEPMNSCLLMAYQVEGRSLTTIEGLSDGNQLHPVQQAFLDEGGFQCGYCTPGMVISMAGLLEHNPNPTAEQLEEGLSGNLCRCTGYGGILRAANAAVKGMNSTGCCAGRERCEHPR</sequence>
<reference evidence="7" key="1">
    <citation type="submission" date="2020-03" db="EMBL/GenBank/DDBJ databases">
        <title>Draft sequencing of Paenibacilllus sp. S3N08.</title>
        <authorList>
            <person name="Kim D.-U."/>
        </authorList>
    </citation>
    <scope>NUCLEOTIDE SEQUENCE</scope>
    <source>
        <strain evidence="7">S3N08</strain>
    </source>
</reference>
<organism evidence="7 8">
    <name type="scientific">Paenibacillus agricola</name>
    <dbReference type="NCBI Taxonomy" id="2716264"/>
    <lineage>
        <taxon>Bacteria</taxon>
        <taxon>Bacillati</taxon>
        <taxon>Bacillota</taxon>
        <taxon>Bacilli</taxon>
        <taxon>Bacillales</taxon>
        <taxon>Paenibacillaceae</taxon>
        <taxon>Paenibacillus</taxon>
    </lineage>
</organism>
<protein>
    <submittedName>
        <fullName evidence="7">(2Fe-2S)-binding protein</fullName>
    </submittedName>
</protein>
<dbReference type="InterPro" id="IPR001041">
    <property type="entry name" value="2Fe-2S_ferredoxin-type"/>
</dbReference>
<feature type="domain" description="2Fe-2S ferredoxin-type" evidence="6">
    <location>
        <begin position="16"/>
        <end position="92"/>
    </location>
</feature>
<evidence type="ECO:0000313" key="7">
    <source>
        <dbReference type="EMBL" id="NHN31018.1"/>
    </source>
</evidence>
<dbReference type="PANTHER" id="PTHR44379">
    <property type="entry name" value="OXIDOREDUCTASE WITH IRON-SULFUR SUBUNIT"/>
    <property type="match status" value="1"/>
</dbReference>
<keyword evidence="3" id="KW-0560">Oxidoreductase</keyword>
<dbReference type="PROSITE" id="PS00197">
    <property type="entry name" value="2FE2S_FER_1"/>
    <property type="match status" value="1"/>
</dbReference>
<evidence type="ECO:0000256" key="1">
    <source>
        <dbReference type="ARBA" id="ARBA00022714"/>
    </source>
</evidence>
<dbReference type="Gene3D" id="1.10.150.120">
    <property type="entry name" value="[2Fe-2S]-binding domain"/>
    <property type="match status" value="1"/>
</dbReference>
<dbReference type="EMBL" id="JAAOIW010000004">
    <property type="protein sequence ID" value="NHN31018.1"/>
    <property type="molecule type" value="Genomic_DNA"/>
</dbReference>
<keyword evidence="5" id="KW-0411">Iron-sulfur</keyword>
<keyword evidence="4" id="KW-0408">Iron</keyword>
<dbReference type="PANTHER" id="PTHR44379:SF7">
    <property type="entry name" value="XANTHINE DEHYDROGENASE SUBUNIT E-RELATED"/>
    <property type="match status" value="1"/>
</dbReference>
<gene>
    <name evidence="7" type="ORF">G9U52_14355</name>
</gene>
<dbReference type="RefSeq" id="WP_166150557.1">
    <property type="nucleotide sequence ID" value="NZ_JAAOIW010000004.1"/>
</dbReference>
<dbReference type="InterPro" id="IPR002888">
    <property type="entry name" value="2Fe-2S-bd"/>
</dbReference>
<dbReference type="Proteomes" id="UP001165962">
    <property type="component" value="Unassembled WGS sequence"/>
</dbReference>
<dbReference type="InterPro" id="IPR036010">
    <property type="entry name" value="2Fe-2S_ferredoxin-like_sf"/>
</dbReference>
<dbReference type="InterPro" id="IPR012675">
    <property type="entry name" value="Beta-grasp_dom_sf"/>
</dbReference>
<dbReference type="InterPro" id="IPR006058">
    <property type="entry name" value="2Fe2S_fd_BS"/>
</dbReference>
<comment type="caution">
    <text evidence="7">The sequence shown here is derived from an EMBL/GenBank/DDBJ whole genome shotgun (WGS) entry which is preliminary data.</text>
</comment>
<dbReference type="SUPFAM" id="SSF54292">
    <property type="entry name" value="2Fe-2S ferredoxin-like"/>
    <property type="match status" value="1"/>
</dbReference>
<evidence type="ECO:0000313" key="8">
    <source>
        <dbReference type="Proteomes" id="UP001165962"/>
    </source>
</evidence>
<proteinExistence type="predicted"/>
<keyword evidence="2" id="KW-0479">Metal-binding</keyword>
<evidence type="ECO:0000256" key="4">
    <source>
        <dbReference type="ARBA" id="ARBA00023004"/>
    </source>
</evidence>
<keyword evidence="1" id="KW-0001">2Fe-2S</keyword>
<name>A0ABX0J849_9BACL</name>
<accession>A0ABX0J849</accession>
<dbReference type="Pfam" id="PF01799">
    <property type="entry name" value="Fer2_2"/>
    <property type="match status" value="1"/>
</dbReference>
<evidence type="ECO:0000256" key="2">
    <source>
        <dbReference type="ARBA" id="ARBA00022723"/>
    </source>
</evidence>
<dbReference type="Gene3D" id="3.10.20.30">
    <property type="match status" value="1"/>
</dbReference>
<dbReference type="PROSITE" id="PS51085">
    <property type="entry name" value="2FE2S_FER_2"/>
    <property type="match status" value="1"/>
</dbReference>
<evidence type="ECO:0000259" key="6">
    <source>
        <dbReference type="PROSITE" id="PS51085"/>
    </source>
</evidence>
<dbReference type="InterPro" id="IPR051452">
    <property type="entry name" value="Diverse_Oxidoreductases"/>
</dbReference>